<feature type="region of interest" description="Disordered" evidence="2">
    <location>
        <begin position="192"/>
        <end position="293"/>
    </location>
</feature>
<feature type="coiled-coil region" evidence="1">
    <location>
        <begin position="387"/>
        <end position="438"/>
    </location>
</feature>
<feature type="region of interest" description="Disordered" evidence="2">
    <location>
        <begin position="307"/>
        <end position="328"/>
    </location>
</feature>
<reference evidence="3" key="2">
    <citation type="submission" date="2025-08" db="UniProtKB">
        <authorList>
            <consortium name="Ensembl"/>
        </authorList>
    </citation>
    <scope>IDENTIFICATION</scope>
    <source>
        <strain evidence="3">broiler</strain>
    </source>
</reference>
<feature type="compositionally biased region" description="Pro residues" evidence="2">
    <location>
        <begin position="217"/>
        <end position="226"/>
    </location>
</feature>
<dbReference type="OrthoDB" id="552574at2759"/>
<dbReference type="GeneTree" id="ENSGT00390000017366"/>
<dbReference type="PANTHER" id="PTHR21623:SF2">
    <property type="entry name" value="COILED-COIL DOMAIN-CONTAINING PROTEIN 33"/>
    <property type="match status" value="1"/>
</dbReference>
<evidence type="ECO:0000256" key="1">
    <source>
        <dbReference type="SAM" id="Coils"/>
    </source>
</evidence>
<feature type="compositionally biased region" description="Basic and acidic residues" evidence="2">
    <location>
        <begin position="55"/>
        <end position="64"/>
    </location>
</feature>
<proteinExistence type="predicted"/>
<dbReference type="InterPro" id="IPR039889">
    <property type="entry name" value="CCD33"/>
</dbReference>
<dbReference type="Ensembl" id="ENSGALT00010051388.1">
    <property type="protein sequence ID" value="ENSGALP00010030579.1"/>
    <property type="gene ID" value="ENSGALG00010021208.1"/>
</dbReference>
<feature type="region of interest" description="Disordered" evidence="2">
    <location>
        <begin position="576"/>
        <end position="616"/>
    </location>
</feature>
<protein>
    <submittedName>
        <fullName evidence="3">Coiled-coil domain containing 33</fullName>
    </submittedName>
</protein>
<feature type="compositionally biased region" description="Polar residues" evidence="2">
    <location>
        <begin position="315"/>
        <end position="325"/>
    </location>
</feature>
<evidence type="ECO:0000313" key="4">
    <source>
        <dbReference type="Proteomes" id="UP000000539"/>
    </source>
</evidence>
<feature type="region of interest" description="Disordered" evidence="2">
    <location>
        <begin position="511"/>
        <end position="534"/>
    </location>
</feature>
<dbReference type="Proteomes" id="UP000000539">
    <property type="component" value="Chromosome 10"/>
</dbReference>
<evidence type="ECO:0000256" key="2">
    <source>
        <dbReference type="SAM" id="MobiDB-lite"/>
    </source>
</evidence>
<feature type="region of interest" description="Disordered" evidence="2">
    <location>
        <begin position="55"/>
        <end position="75"/>
    </location>
</feature>
<accession>A0A8V0ZH18</accession>
<evidence type="ECO:0000313" key="3">
    <source>
        <dbReference type="Ensembl" id="ENSGALP00010030579.1"/>
    </source>
</evidence>
<keyword evidence="1" id="KW-0175">Coiled coil</keyword>
<organism evidence="3 4">
    <name type="scientific">Gallus gallus</name>
    <name type="common">Chicken</name>
    <dbReference type="NCBI Taxonomy" id="9031"/>
    <lineage>
        <taxon>Eukaryota</taxon>
        <taxon>Metazoa</taxon>
        <taxon>Chordata</taxon>
        <taxon>Craniata</taxon>
        <taxon>Vertebrata</taxon>
        <taxon>Euteleostomi</taxon>
        <taxon>Archelosauria</taxon>
        <taxon>Archosauria</taxon>
        <taxon>Dinosauria</taxon>
        <taxon>Saurischia</taxon>
        <taxon>Theropoda</taxon>
        <taxon>Coelurosauria</taxon>
        <taxon>Aves</taxon>
        <taxon>Neognathae</taxon>
        <taxon>Galloanserae</taxon>
        <taxon>Galliformes</taxon>
        <taxon>Phasianidae</taxon>
        <taxon>Phasianinae</taxon>
        <taxon>Gallus</taxon>
    </lineage>
</organism>
<dbReference type="PANTHER" id="PTHR21623">
    <property type="entry name" value="SPERIOLIN-BINDING FACTOR"/>
    <property type="match status" value="1"/>
</dbReference>
<gene>
    <name evidence="3" type="primary">CCDC33</name>
</gene>
<reference evidence="3" key="3">
    <citation type="submission" date="2025-09" db="UniProtKB">
        <authorList>
            <consortium name="Ensembl"/>
        </authorList>
    </citation>
    <scope>IDENTIFICATION</scope>
    <source>
        <strain evidence="3">broiler</strain>
    </source>
</reference>
<dbReference type="AlphaFoldDB" id="A0A8V0ZH18"/>
<name>A0A8V0ZH18_CHICK</name>
<feature type="compositionally biased region" description="Pro residues" evidence="2">
    <location>
        <begin position="515"/>
        <end position="528"/>
    </location>
</feature>
<sequence>MAGESRVPASLQRWRLRAEDKVLDFEFEVLSAQFNRRGRYALRLSVENPLLRDSGDSVRLRTGDGDSVPTSTGTTDTVLQGHLGEICAFRRKKFTFTLPRGYCKNDKNHDVRLRIEALHCPGTPLRRKRVGEAFFAIYPRPDQPRVKLLAGRDEDWYRYSAVLALLRAGSEQPAMHCGRLAFTAALHEHRPPAVVSPAPSPHAQDRGHRAASTAPSPASPAGPSPSVPLHSPESAYHSLPTEVPQADPVLSSSLELRGDSTGEQPSSSSSSSSSGPPLSFHLSSPESSLDPSPWAVQLSRDAVALPPPDAVSSILPRTQQRSQNVHQEREVSRYRLALRRMAGDLVSLHQRVTSLEVENGHLRHSLAGRQEPGRALLTDGDVDVMTREEVLDRLATLKEELVSSTAEMRQLRDRVQRLQNELIRKNDQEKELVLLQRAHRQQQGALRRCREEVARTKGLEEMVRQQEKVIRVMERMLQEKLSRSAEKPAGEAPAGELHALLLAENRRLREELARPPSPPLPPSTPRPPQNTFGGTEKLSLLAKLEEAQTRGRAMERQLEEAARRWAREKQELGTRLLEKDHGFGGSAPRLLHATTLKRPPDLTLPPRRPRTLDPLP</sequence>
<reference evidence="3" key="1">
    <citation type="submission" date="2020-11" db="EMBL/GenBank/DDBJ databases">
        <title>Gallus gallus (Chicken) genome, bGalGal1, GRCg7b, maternal haplotype autosomes + Z &amp; W.</title>
        <authorList>
            <person name="Warren W."/>
            <person name="Formenti G."/>
            <person name="Fedrigo O."/>
            <person name="Haase B."/>
            <person name="Mountcastle J."/>
            <person name="Balacco J."/>
            <person name="Tracey A."/>
            <person name="Schneider V."/>
            <person name="Okimoto R."/>
            <person name="Cheng H."/>
            <person name="Hawken R."/>
            <person name="Howe K."/>
            <person name="Jarvis E.D."/>
        </authorList>
    </citation>
    <scope>NUCLEOTIDE SEQUENCE [LARGE SCALE GENOMIC DNA]</scope>
    <source>
        <strain evidence="3">Broiler</strain>
    </source>
</reference>
<keyword evidence="4" id="KW-1185">Reference proteome</keyword>
<feature type="compositionally biased region" description="Low complexity" evidence="2">
    <location>
        <begin position="265"/>
        <end position="293"/>
    </location>
</feature>